<dbReference type="OrthoDB" id="2440732at2759"/>
<protein>
    <submittedName>
        <fullName evidence="2">8930_t:CDS:1</fullName>
    </submittedName>
</protein>
<reference evidence="2" key="1">
    <citation type="submission" date="2021-06" db="EMBL/GenBank/DDBJ databases">
        <authorList>
            <person name="Kallberg Y."/>
            <person name="Tangrot J."/>
            <person name="Rosling A."/>
        </authorList>
    </citation>
    <scope>NUCLEOTIDE SEQUENCE</scope>
    <source>
        <strain evidence="2">CL551</strain>
    </source>
</reference>
<dbReference type="PANTHER" id="PTHR36387:SF2">
    <property type="entry name" value="UDP-N-ACETYLMURAMOYL-L-ALANYL-D-GLUTAMATE-2, 6-DIAMINOPIMELATE LIGASE"/>
    <property type="match status" value="1"/>
</dbReference>
<evidence type="ECO:0000313" key="2">
    <source>
        <dbReference type="EMBL" id="CAG8539162.1"/>
    </source>
</evidence>
<feature type="compositionally biased region" description="Polar residues" evidence="1">
    <location>
        <begin position="77"/>
        <end position="88"/>
    </location>
</feature>
<feature type="compositionally biased region" description="Basic and acidic residues" evidence="1">
    <location>
        <begin position="34"/>
        <end position="61"/>
    </location>
</feature>
<sequence length="312" mass="35360">MPRRKQVIKTGNETSSDKSPPVSSRLRSASKKGTHNDDITKSISEKGLIKAKHASTEKTIPEEPSNSESVLEEVGGTTENRASIPTTTKEVDDSELQEVSKEALGEVIEQEKTTGGMPRLETSDDEAAPEEVSMKTSKAQELDAQKRKRAIEKRLTEEKKQKLRELDRKYKEQKNRKLKKEMKDVQAGSSSGNLLDSIKKRELPTFLPDRVLEDLAVEERIIDERKNVSVSDEVVEETNRKNVEPPRKKKKKHHDTGPFTVVVMDHNEPKFVGKGVVEFRKNHFYGGRLPRRNAILNASQTRNGAALRFRRR</sequence>
<gene>
    <name evidence="2" type="ORF">AMORRO_LOCUS5043</name>
</gene>
<dbReference type="AlphaFoldDB" id="A0A9N9ARM7"/>
<name>A0A9N9ARM7_9GLOM</name>
<feature type="region of interest" description="Disordered" evidence="1">
    <location>
        <begin position="166"/>
        <end position="192"/>
    </location>
</feature>
<dbReference type="Proteomes" id="UP000789342">
    <property type="component" value="Unassembled WGS sequence"/>
</dbReference>
<feature type="compositionally biased region" description="Basic and acidic residues" evidence="1">
    <location>
        <begin position="98"/>
        <end position="112"/>
    </location>
</feature>
<accession>A0A9N9ARM7</accession>
<evidence type="ECO:0000313" key="3">
    <source>
        <dbReference type="Proteomes" id="UP000789342"/>
    </source>
</evidence>
<feature type="compositionally biased region" description="Basic and acidic residues" evidence="1">
    <location>
        <begin position="166"/>
        <end position="175"/>
    </location>
</feature>
<evidence type="ECO:0000256" key="1">
    <source>
        <dbReference type="SAM" id="MobiDB-lite"/>
    </source>
</evidence>
<dbReference type="EMBL" id="CAJVPV010002921">
    <property type="protein sequence ID" value="CAG8539162.1"/>
    <property type="molecule type" value="Genomic_DNA"/>
</dbReference>
<dbReference type="PANTHER" id="PTHR36387">
    <property type="entry name" value="UDP-N-ACETYLMURAMOYL-L-ALANYL-D-GLUTAMATE-2, 6-DIAMINOPIMELATE LIGASE"/>
    <property type="match status" value="1"/>
</dbReference>
<feature type="compositionally biased region" description="Basic and acidic residues" evidence="1">
    <location>
        <begin position="237"/>
        <end position="246"/>
    </location>
</feature>
<comment type="caution">
    <text evidence="2">The sequence shown here is derived from an EMBL/GenBank/DDBJ whole genome shotgun (WGS) entry which is preliminary data.</text>
</comment>
<proteinExistence type="predicted"/>
<keyword evidence="3" id="KW-1185">Reference proteome</keyword>
<feature type="region of interest" description="Disordered" evidence="1">
    <location>
        <begin position="233"/>
        <end position="256"/>
    </location>
</feature>
<organism evidence="2 3">
    <name type="scientific">Acaulospora morrowiae</name>
    <dbReference type="NCBI Taxonomy" id="94023"/>
    <lineage>
        <taxon>Eukaryota</taxon>
        <taxon>Fungi</taxon>
        <taxon>Fungi incertae sedis</taxon>
        <taxon>Mucoromycota</taxon>
        <taxon>Glomeromycotina</taxon>
        <taxon>Glomeromycetes</taxon>
        <taxon>Diversisporales</taxon>
        <taxon>Acaulosporaceae</taxon>
        <taxon>Acaulospora</taxon>
    </lineage>
</organism>
<feature type="compositionally biased region" description="Polar residues" evidence="1">
    <location>
        <begin position="9"/>
        <end position="27"/>
    </location>
</feature>
<feature type="region of interest" description="Disordered" evidence="1">
    <location>
        <begin position="1"/>
        <end position="146"/>
    </location>
</feature>